<dbReference type="EMBL" id="CM042046">
    <property type="protein sequence ID" value="KAI3676387.1"/>
    <property type="molecule type" value="Genomic_DNA"/>
</dbReference>
<sequence>MAVTFFIFIVLLKLSAVDSSHNITNLFKAVLVFGDSTADSGNNNYISTPFKADHRPYGQDFPGQIPTGRFSNGKLVPDFWVSLLGIKQTIPPYLQPNLTNYDIRTGVNFASAGSGYDDVTARVSDVITMTKQMSYFKEYIKRLKKVVGVKVAKSIVEGALVSISAGTNDFTISFYDLRTRRSDFAIGGYQNFVLKKLQSFIRELYKLGCRTMVVSGLPPMGCLPIQMASRFTRNCLKEQNFDARIYNQKLIKMLHQIQSSLAGSRIMYADIYNPMMEMIQHPQKHGFTETKIGCCGIGFLEAGPICTPFTPLCLNPSNHLFFDSIHPSEAAYRHITKILLKDVIRYLNISSGHHVL</sequence>
<proteinExistence type="predicted"/>
<name>A0ACB8XYV8_9ASTR</name>
<accession>A0ACB8XYV8</accession>
<dbReference type="Proteomes" id="UP001056120">
    <property type="component" value="Linkage Group LG29"/>
</dbReference>
<reference evidence="2" key="1">
    <citation type="journal article" date="2022" name="Mol. Ecol. Resour.">
        <title>The genomes of chicory, endive, great burdock and yacon provide insights into Asteraceae palaeo-polyploidization history and plant inulin production.</title>
        <authorList>
            <person name="Fan W."/>
            <person name="Wang S."/>
            <person name="Wang H."/>
            <person name="Wang A."/>
            <person name="Jiang F."/>
            <person name="Liu H."/>
            <person name="Zhao H."/>
            <person name="Xu D."/>
            <person name="Zhang Y."/>
        </authorList>
    </citation>
    <scope>NUCLEOTIDE SEQUENCE [LARGE SCALE GENOMIC DNA]</scope>
    <source>
        <strain evidence="2">cv. Yunnan</strain>
    </source>
</reference>
<keyword evidence="2" id="KW-1185">Reference proteome</keyword>
<comment type="caution">
    <text evidence="1">The sequence shown here is derived from an EMBL/GenBank/DDBJ whole genome shotgun (WGS) entry which is preliminary data.</text>
</comment>
<evidence type="ECO:0000313" key="2">
    <source>
        <dbReference type="Proteomes" id="UP001056120"/>
    </source>
</evidence>
<evidence type="ECO:0000313" key="1">
    <source>
        <dbReference type="EMBL" id="KAI3676387.1"/>
    </source>
</evidence>
<reference evidence="1 2" key="2">
    <citation type="journal article" date="2022" name="Mol. Ecol. Resour.">
        <title>The genomes of chicory, endive, great burdock and yacon provide insights into Asteraceae paleo-polyploidization history and plant inulin production.</title>
        <authorList>
            <person name="Fan W."/>
            <person name="Wang S."/>
            <person name="Wang H."/>
            <person name="Wang A."/>
            <person name="Jiang F."/>
            <person name="Liu H."/>
            <person name="Zhao H."/>
            <person name="Xu D."/>
            <person name="Zhang Y."/>
        </authorList>
    </citation>
    <scope>NUCLEOTIDE SEQUENCE [LARGE SCALE GENOMIC DNA]</scope>
    <source>
        <strain evidence="2">cv. Yunnan</strain>
        <tissue evidence="1">Leaves</tissue>
    </source>
</reference>
<protein>
    <submittedName>
        <fullName evidence="1">Uncharacterized protein</fullName>
    </submittedName>
</protein>
<organism evidence="1 2">
    <name type="scientific">Smallanthus sonchifolius</name>
    <dbReference type="NCBI Taxonomy" id="185202"/>
    <lineage>
        <taxon>Eukaryota</taxon>
        <taxon>Viridiplantae</taxon>
        <taxon>Streptophyta</taxon>
        <taxon>Embryophyta</taxon>
        <taxon>Tracheophyta</taxon>
        <taxon>Spermatophyta</taxon>
        <taxon>Magnoliopsida</taxon>
        <taxon>eudicotyledons</taxon>
        <taxon>Gunneridae</taxon>
        <taxon>Pentapetalae</taxon>
        <taxon>asterids</taxon>
        <taxon>campanulids</taxon>
        <taxon>Asterales</taxon>
        <taxon>Asteraceae</taxon>
        <taxon>Asteroideae</taxon>
        <taxon>Heliantheae alliance</taxon>
        <taxon>Millerieae</taxon>
        <taxon>Smallanthus</taxon>
    </lineage>
</organism>
<gene>
    <name evidence="1" type="ORF">L1987_85993</name>
</gene>